<organism evidence="2 3">
    <name type="scientific">Daejeonella rubra</name>
    <dbReference type="NCBI Taxonomy" id="990371"/>
    <lineage>
        <taxon>Bacteria</taxon>
        <taxon>Pseudomonadati</taxon>
        <taxon>Bacteroidota</taxon>
        <taxon>Sphingobacteriia</taxon>
        <taxon>Sphingobacteriales</taxon>
        <taxon>Sphingobacteriaceae</taxon>
        <taxon>Daejeonella</taxon>
    </lineage>
</organism>
<proteinExistence type="predicted"/>
<sequence length="130" mass="13887">MIYNKKIYGFLVGITMLVLMGCYKDKTVLFDTGEEITRAVSFSADIVPVLNKSCNTSGCHSPGGKSPDLSAVNAYASLSNGGFVSPGEPQSSVVYLWMTGKKGTPMPVSGINKEYNALVLAWLKQGAQNN</sequence>
<dbReference type="OrthoDB" id="1524994at2"/>
<keyword evidence="1" id="KW-0812">Transmembrane</keyword>
<protein>
    <recommendedName>
        <fullName evidence="4">Cytochrome c domain-containing protein</fullName>
    </recommendedName>
</protein>
<reference evidence="3" key="1">
    <citation type="submission" date="2016-10" db="EMBL/GenBank/DDBJ databases">
        <authorList>
            <person name="Varghese N."/>
            <person name="Submissions S."/>
        </authorList>
    </citation>
    <scope>NUCLEOTIDE SEQUENCE [LARGE SCALE GENOMIC DNA]</scope>
    <source>
        <strain evidence="3">DSM 24536</strain>
    </source>
</reference>
<evidence type="ECO:0000313" key="3">
    <source>
        <dbReference type="Proteomes" id="UP000199226"/>
    </source>
</evidence>
<evidence type="ECO:0000313" key="2">
    <source>
        <dbReference type="EMBL" id="SDM04161.1"/>
    </source>
</evidence>
<keyword evidence="1" id="KW-0472">Membrane</keyword>
<dbReference type="EMBL" id="FNHH01000005">
    <property type="protein sequence ID" value="SDM04161.1"/>
    <property type="molecule type" value="Genomic_DNA"/>
</dbReference>
<gene>
    <name evidence="2" type="ORF">SAMN05421813_10553</name>
</gene>
<evidence type="ECO:0008006" key="4">
    <source>
        <dbReference type="Google" id="ProtNLM"/>
    </source>
</evidence>
<feature type="transmembrane region" description="Helical" evidence="1">
    <location>
        <begin position="6"/>
        <end position="23"/>
    </location>
</feature>
<keyword evidence="3" id="KW-1185">Reference proteome</keyword>
<keyword evidence="1" id="KW-1133">Transmembrane helix</keyword>
<dbReference type="RefSeq" id="WP_143007700.1">
    <property type="nucleotide sequence ID" value="NZ_FNHH01000005.1"/>
</dbReference>
<dbReference type="PROSITE" id="PS51257">
    <property type="entry name" value="PROKAR_LIPOPROTEIN"/>
    <property type="match status" value="1"/>
</dbReference>
<name>A0A1G9Q0A4_9SPHI</name>
<dbReference type="Proteomes" id="UP000199226">
    <property type="component" value="Unassembled WGS sequence"/>
</dbReference>
<dbReference type="STRING" id="990371.SAMN05421813_10553"/>
<accession>A0A1G9Q0A4</accession>
<evidence type="ECO:0000256" key="1">
    <source>
        <dbReference type="SAM" id="Phobius"/>
    </source>
</evidence>
<dbReference type="AlphaFoldDB" id="A0A1G9Q0A4"/>